<dbReference type="SUPFAM" id="SSF158682">
    <property type="entry name" value="TerB-like"/>
    <property type="match status" value="1"/>
</dbReference>
<dbReference type="Pfam" id="PF04391">
    <property type="entry name" value="DUF533"/>
    <property type="match status" value="1"/>
</dbReference>
<sequence>MVFTIILLHCHHQPTETRRNKMNFNQLINQVLGAAKQYGDKAAQSDTLTKLGGGAAAAGLLSMFLKKGKGQRIAHAGSMAALGALAYAAYQKYQQNQSVGNAAQQAAAAAPLALPETAFAANNDSENAGRVILRTMIAAAAADGSIDEAEQSLILQEGGEDAETRQWLAAEAARPAQPAEIAREIGGDTALAAEAYLAARLVCADLSRKEIVFLSQLSQALQLDDKLVDSLEKQAGF</sequence>
<dbReference type="AlphaFoldDB" id="F0F2J1"/>
<evidence type="ECO:0000313" key="1">
    <source>
        <dbReference type="EMBL" id="EGC16298.1"/>
    </source>
</evidence>
<organism evidence="1 2">
    <name type="scientific">Kingella denitrificans ATCC 33394</name>
    <dbReference type="NCBI Taxonomy" id="888741"/>
    <lineage>
        <taxon>Bacteria</taxon>
        <taxon>Pseudomonadati</taxon>
        <taxon>Pseudomonadota</taxon>
        <taxon>Betaproteobacteria</taxon>
        <taxon>Neisseriales</taxon>
        <taxon>Neisseriaceae</taxon>
        <taxon>Kingella</taxon>
    </lineage>
</organism>
<accession>F0F2J1</accession>
<gene>
    <name evidence="1" type="ORF">HMPREF9098_2326</name>
</gene>
<dbReference type="HOGENOM" id="CLU_068390_3_1_4"/>
<dbReference type="EMBL" id="AEWV01000043">
    <property type="protein sequence ID" value="EGC16298.1"/>
    <property type="molecule type" value="Genomic_DNA"/>
</dbReference>
<dbReference type="Gene3D" id="1.10.3680.10">
    <property type="entry name" value="TerB-like"/>
    <property type="match status" value="1"/>
</dbReference>
<comment type="caution">
    <text evidence="1">The sequence shown here is derived from an EMBL/GenBank/DDBJ whole genome shotgun (WGS) entry which is preliminary data.</text>
</comment>
<name>F0F2J1_9NEIS</name>
<dbReference type="STRING" id="888741.HMPREF9098_2326"/>
<keyword evidence="2" id="KW-1185">Reference proteome</keyword>
<dbReference type="Proteomes" id="UP000004088">
    <property type="component" value="Unassembled WGS sequence"/>
</dbReference>
<protein>
    <submittedName>
        <fullName evidence="1">Uncharacterized protein</fullName>
    </submittedName>
</protein>
<dbReference type="InterPro" id="IPR029024">
    <property type="entry name" value="TerB-like"/>
</dbReference>
<dbReference type="InterPro" id="IPR007486">
    <property type="entry name" value="YebE"/>
</dbReference>
<proteinExistence type="predicted"/>
<evidence type="ECO:0000313" key="2">
    <source>
        <dbReference type="Proteomes" id="UP000004088"/>
    </source>
</evidence>
<reference evidence="1 2" key="1">
    <citation type="submission" date="2011-01" db="EMBL/GenBank/DDBJ databases">
        <authorList>
            <person name="Muzny D."/>
            <person name="Qin X."/>
            <person name="Deng J."/>
            <person name="Jiang H."/>
            <person name="Liu Y."/>
            <person name="Qu J."/>
            <person name="Song X.-Z."/>
            <person name="Zhang L."/>
            <person name="Thornton R."/>
            <person name="Coyle M."/>
            <person name="Francisco L."/>
            <person name="Jackson L."/>
            <person name="Javaid M."/>
            <person name="Korchina V."/>
            <person name="Kovar C."/>
            <person name="Mata R."/>
            <person name="Mathew T."/>
            <person name="Ngo R."/>
            <person name="Nguyen L."/>
            <person name="Nguyen N."/>
            <person name="Okwuonu G."/>
            <person name="Ongeri F."/>
            <person name="Pham C."/>
            <person name="Simmons D."/>
            <person name="Wilczek-Boney K."/>
            <person name="Hale W."/>
            <person name="Jakkamsetti A."/>
            <person name="Pham P."/>
            <person name="Ruth R."/>
            <person name="San Lucas F."/>
            <person name="Warren J."/>
            <person name="Zhang J."/>
            <person name="Zhao Z."/>
            <person name="Zhou C."/>
            <person name="Zhu D."/>
            <person name="Lee S."/>
            <person name="Bess C."/>
            <person name="Blankenburg K."/>
            <person name="Forbes L."/>
            <person name="Fu Q."/>
            <person name="Gubbala S."/>
            <person name="Hirani K."/>
            <person name="Jayaseelan J.C."/>
            <person name="Lara F."/>
            <person name="Munidasa M."/>
            <person name="Palculict T."/>
            <person name="Patil S."/>
            <person name="Pu L.-L."/>
            <person name="Saada N."/>
            <person name="Tang L."/>
            <person name="Weissenberger G."/>
            <person name="Zhu Y."/>
            <person name="Hemphill L."/>
            <person name="Shang Y."/>
            <person name="Youmans B."/>
            <person name="Ayvaz T."/>
            <person name="Ross M."/>
            <person name="Santibanez J."/>
            <person name="Aqrawi P."/>
            <person name="Gross S."/>
            <person name="Joshi V."/>
            <person name="Fowler G."/>
            <person name="Nazareth L."/>
            <person name="Reid J."/>
            <person name="Worley K."/>
            <person name="Petrosino J."/>
            <person name="Highlander S."/>
            <person name="Gibbs R."/>
        </authorList>
    </citation>
    <scope>NUCLEOTIDE SEQUENCE [LARGE SCALE GENOMIC DNA]</scope>
    <source>
        <strain evidence="1 2">ATCC 33394</strain>
    </source>
</reference>